<reference evidence="2" key="2">
    <citation type="journal article" date="2021" name="PeerJ">
        <title>Extensive microbial diversity within the chicken gut microbiome revealed by metagenomics and culture.</title>
        <authorList>
            <person name="Gilroy R."/>
            <person name="Ravi A."/>
            <person name="Getino M."/>
            <person name="Pursley I."/>
            <person name="Horton D.L."/>
            <person name="Alikhan N.F."/>
            <person name="Baker D."/>
            <person name="Gharbi K."/>
            <person name="Hall N."/>
            <person name="Watson M."/>
            <person name="Adriaenssens E.M."/>
            <person name="Foster-Nyarko E."/>
            <person name="Jarju S."/>
            <person name="Secka A."/>
            <person name="Antonio M."/>
            <person name="Oren A."/>
            <person name="Chaudhuri R.R."/>
            <person name="La Ragione R."/>
            <person name="Hildebrand F."/>
            <person name="Pallen M.J."/>
        </authorList>
    </citation>
    <scope>NUCLEOTIDE SEQUENCE</scope>
    <source>
        <strain evidence="2">ChiW13-3771</strain>
    </source>
</reference>
<dbReference type="Gene3D" id="3.90.550.10">
    <property type="entry name" value="Spore Coat Polysaccharide Biosynthesis Protein SpsA, Chain A"/>
    <property type="match status" value="1"/>
</dbReference>
<dbReference type="Proteomes" id="UP000824201">
    <property type="component" value="Unassembled WGS sequence"/>
</dbReference>
<comment type="caution">
    <text evidence="2">The sequence shown here is derived from an EMBL/GenBank/DDBJ whole genome shotgun (WGS) entry which is preliminary data.</text>
</comment>
<dbReference type="PANTHER" id="PTHR22916:SF3">
    <property type="entry name" value="UDP-GLCNAC:BETAGAL BETA-1,3-N-ACETYLGLUCOSAMINYLTRANSFERASE-LIKE PROTEIN 1"/>
    <property type="match status" value="1"/>
</dbReference>
<dbReference type="CDD" id="cd00761">
    <property type="entry name" value="Glyco_tranf_GTA_type"/>
    <property type="match status" value="1"/>
</dbReference>
<dbReference type="SUPFAM" id="SSF53448">
    <property type="entry name" value="Nucleotide-diphospho-sugar transferases"/>
    <property type="match status" value="1"/>
</dbReference>
<reference evidence="2" key="1">
    <citation type="submission" date="2020-10" db="EMBL/GenBank/DDBJ databases">
        <authorList>
            <person name="Gilroy R."/>
        </authorList>
    </citation>
    <scope>NUCLEOTIDE SEQUENCE</scope>
    <source>
        <strain evidence="2">ChiW13-3771</strain>
    </source>
</reference>
<accession>A0A9D1JD96</accession>
<dbReference type="PANTHER" id="PTHR22916">
    <property type="entry name" value="GLYCOSYLTRANSFERASE"/>
    <property type="match status" value="1"/>
</dbReference>
<dbReference type="InterPro" id="IPR001173">
    <property type="entry name" value="Glyco_trans_2-like"/>
</dbReference>
<gene>
    <name evidence="2" type="ORF">IAC96_08375</name>
</gene>
<protein>
    <submittedName>
        <fullName evidence="2">Glycosyltransferase family 2 protein</fullName>
    </submittedName>
</protein>
<dbReference type="EMBL" id="DVHN01000105">
    <property type="protein sequence ID" value="HIR88948.1"/>
    <property type="molecule type" value="Genomic_DNA"/>
</dbReference>
<dbReference type="AlphaFoldDB" id="A0A9D1JD96"/>
<name>A0A9D1JD96_9FIRM</name>
<dbReference type="GO" id="GO:0016758">
    <property type="term" value="F:hexosyltransferase activity"/>
    <property type="evidence" value="ECO:0007669"/>
    <property type="project" value="UniProtKB-ARBA"/>
</dbReference>
<evidence type="ECO:0000259" key="1">
    <source>
        <dbReference type="Pfam" id="PF00535"/>
    </source>
</evidence>
<organism evidence="2 3">
    <name type="scientific">Candidatus Fimimorpha faecalis</name>
    <dbReference type="NCBI Taxonomy" id="2840824"/>
    <lineage>
        <taxon>Bacteria</taxon>
        <taxon>Bacillati</taxon>
        <taxon>Bacillota</taxon>
        <taxon>Clostridia</taxon>
        <taxon>Eubacteriales</taxon>
        <taxon>Candidatus Fimimorpha</taxon>
    </lineage>
</organism>
<proteinExistence type="predicted"/>
<dbReference type="Pfam" id="PF00535">
    <property type="entry name" value="Glycos_transf_2"/>
    <property type="match status" value="1"/>
</dbReference>
<evidence type="ECO:0000313" key="3">
    <source>
        <dbReference type="Proteomes" id="UP000824201"/>
    </source>
</evidence>
<evidence type="ECO:0000313" key="2">
    <source>
        <dbReference type="EMBL" id="HIR88948.1"/>
    </source>
</evidence>
<sequence>MLISVIIPVYQAKNSLEKCVQSIPEDYSEQVEIILVDDGSTDGTSEICDMLVLKRRNVCACHQKNHGVSAARNKGIELAKGKYLMFLDADDCFVKERWGTIIDYAKKEIDFVAFSYYSWFSNGQLVKEPFPNNTIIDDYDKLMNILLGTPLLHTCWGKLFKKSIIVENQIAFPKNVTIGEDYIFVMEYCKYIKSHALINSCVIKYYQNSGGAMGNFQLRKRIENLNSVWSYCKTYVLDEQRKKYQNVMLLYQFISMVYIMRMLVEKMKGWEKYQGIKKMMNTEVVREIIQRIPINQLHKHRKIEYFCIRYRLWLIATLYFDLKVILKKREHLLRKV</sequence>
<feature type="domain" description="Glycosyltransferase 2-like" evidence="1">
    <location>
        <begin position="4"/>
        <end position="129"/>
    </location>
</feature>
<dbReference type="InterPro" id="IPR029044">
    <property type="entry name" value="Nucleotide-diphossugar_trans"/>
</dbReference>